<dbReference type="CDD" id="cd04590">
    <property type="entry name" value="CBS_pair_CorC_HlyC_assoc"/>
    <property type="match status" value="1"/>
</dbReference>
<dbReference type="Pfam" id="PF00571">
    <property type="entry name" value="CBS"/>
    <property type="match status" value="2"/>
</dbReference>
<dbReference type="InterPro" id="IPR046342">
    <property type="entry name" value="CBS_dom_sf"/>
</dbReference>
<comment type="subcellular location">
    <subcellularLocation>
        <location evidence="1">Membrane</location>
        <topology evidence="1">Multi-pass membrane protein</topology>
    </subcellularLocation>
</comment>
<dbReference type="InterPro" id="IPR044751">
    <property type="entry name" value="Ion_transp-like_CBS"/>
</dbReference>
<dbReference type="OrthoDB" id="9798188at2"/>
<sequence>MDPIVYILIIISIILVIFSAFFSGSETAYTSLNVASLEHKAKEKKYAKLVKTQISNFDRLLMTLLIGNNIVNILSSLLIGIIFSQVLRFLNVPESNVEFYSTIITLSALTPVIVIFGEILPKIFAKKRALQYLKFAAYPVQVFIWLFSPFTSISFLFKNKNIITNKEIDLKNYVEIANQEGVIDHAETTLVKNAFDLDTEKVLSHFIKLEEVVTIAANASVKEAVKLFKSTNYSRLPLINEDGKVVGMVHVSDILDEPKSKILIDYVREMPKIPSNISLHQALETLRIKKSHMAIVTKSKINDDALGILTMEDIIEELIGEIYDEHDDEEEILEASLGKYYLWGSSLMTELVDASDVEFDFLENESLTEFYKRIRYDEDEVPEELEVGDSFLFEEKYLFEILEKNEENDYYFEFTIK</sequence>
<gene>
    <name evidence="12" type="ORF">EI74_0155</name>
</gene>
<evidence type="ECO:0000313" key="12">
    <source>
        <dbReference type="EMBL" id="TDO21135.1"/>
    </source>
</evidence>
<dbReference type="Gene3D" id="3.10.580.10">
    <property type="entry name" value="CBS-domain"/>
    <property type="match status" value="1"/>
</dbReference>
<evidence type="ECO:0000256" key="4">
    <source>
        <dbReference type="ARBA" id="ARBA00022989"/>
    </source>
</evidence>
<comment type="caution">
    <text evidence="12">The sequence shown here is derived from an EMBL/GenBank/DDBJ whole genome shotgun (WGS) entry which is preliminary data.</text>
</comment>
<evidence type="ECO:0000256" key="2">
    <source>
        <dbReference type="ARBA" id="ARBA00022692"/>
    </source>
</evidence>
<feature type="transmembrane region" description="Helical" evidence="9">
    <location>
        <begin position="132"/>
        <end position="157"/>
    </location>
</feature>
<feature type="domain" description="CBS" evidence="10">
    <location>
        <begin position="266"/>
        <end position="325"/>
    </location>
</feature>
<dbReference type="PROSITE" id="PS51371">
    <property type="entry name" value="CBS"/>
    <property type="match status" value="2"/>
</dbReference>
<dbReference type="PROSITE" id="PS51846">
    <property type="entry name" value="CNNM"/>
    <property type="match status" value="1"/>
</dbReference>
<evidence type="ECO:0000256" key="3">
    <source>
        <dbReference type="ARBA" id="ARBA00022737"/>
    </source>
</evidence>
<feature type="domain" description="CNNM transmembrane" evidence="11">
    <location>
        <begin position="1"/>
        <end position="187"/>
    </location>
</feature>
<feature type="transmembrane region" description="Helical" evidence="9">
    <location>
        <begin position="99"/>
        <end position="120"/>
    </location>
</feature>
<reference evidence="12 13" key="1">
    <citation type="submission" date="2019-03" db="EMBL/GenBank/DDBJ databases">
        <title>Genomic Encyclopedia of Archaeal and Bacterial Type Strains, Phase II (KMG-II): from individual species to whole genera.</title>
        <authorList>
            <person name="Goeker M."/>
        </authorList>
    </citation>
    <scope>NUCLEOTIDE SEQUENCE [LARGE SCALE GENOMIC DNA]</scope>
    <source>
        <strain evidence="12 13">ATCC 700618</strain>
    </source>
</reference>
<dbReference type="RefSeq" id="WP_094254353.1">
    <property type="nucleotide sequence ID" value="NZ_NNCE01000001.1"/>
</dbReference>
<proteinExistence type="predicted"/>
<dbReference type="SUPFAM" id="SSF54631">
    <property type="entry name" value="CBS-domain pair"/>
    <property type="match status" value="1"/>
</dbReference>
<accession>A0A4R6IHT0</accession>
<dbReference type="EMBL" id="SNWN01000009">
    <property type="protein sequence ID" value="TDO21135.1"/>
    <property type="molecule type" value="Genomic_DNA"/>
</dbReference>
<keyword evidence="5 7" id="KW-0129">CBS domain</keyword>
<organism evidence="12 13">
    <name type="scientific">Mycoplasma testudineum</name>
    <dbReference type="NCBI Taxonomy" id="244584"/>
    <lineage>
        <taxon>Bacteria</taxon>
        <taxon>Bacillati</taxon>
        <taxon>Mycoplasmatota</taxon>
        <taxon>Mollicutes</taxon>
        <taxon>Mycoplasmataceae</taxon>
        <taxon>Mycoplasma</taxon>
    </lineage>
</organism>
<feature type="transmembrane region" description="Helical" evidence="9">
    <location>
        <begin position="6"/>
        <end position="24"/>
    </location>
</feature>
<feature type="domain" description="CBS" evidence="10">
    <location>
        <begin position="206"/>
        <end position="264"/>
    </location>
</feature>
<dbReference type="GO" id="GO:0005886">
    <property type="term" value="C:plasma membrane"/>
    <property type="evidence" value="ECO:0007669"/>
    <property type="project" value="TreeGrafter"/>
</dbReference>
<keyword evidence="4 8" id="KW-1133">Transmembrane helix</keyword>
<evidence type="ECO:0000256" key="8">
    <source>
        <dbReference type="PROSITE-ProRule" id="PRU01193"/>
    </source>
</evidence>
<dbReference type="InterPro" id="IPR000644">
    <property type="entry name" value="CBS_dom"/>
</dbReference>
<evidence type="ECO:0000256" key="9">
    <source>
        <dbReference type="SAM" id="Phobius"/>
    </source>
</evidence>
<evidence type="ECO:0000259" key="11">
    <source>
        <dbReference type="PROSITE" id="PS51846"/>
    </source>
</evidence>
<keyword evidence="3" id="KW-0677">Repeat</keyword>
<evidence type="ECO:0000256" key="6">
    <source>
        <dbReference type="ARBA" id="ARBA00023136"/>
    </source>
</evidence>
<keyword evidence="6 8" id="KW-0472">Membrane</keyword>
<evidence type="ECO:0000256" key="5">
    <source>
        <dbReference type="ARBA" id="ARBA00023122"/>
    </source>
</evidence>
<dbReference type="InterPro" id="IPR002550">
    <property type="entry name" value="CNNM"/>
</dbReference>
<dbReference type="PANTHER" id="PTHR22777:SF17">
    <property type="entry name" value="UPF0053 PROTEIN SLL0260"/>
    <property type="match status" value="1"/>
</dbReference>
<keyword evidence="13" id="KW-1185">Reference proteome</keyword>
<keyword evidence="2 8" id="KW-0812">Transmembrane</keyword>
<name>A0A4R6IHT0_9MOLU</name>
<evidence type="ECO:0000256" key="1">
    <source>
        <dbReference type="ARBA" id="ARBA00004141"/>
    </source>
</evidence>
<evidence type="ECO:0000259" key="10">
    <source>
        <dbReference type="PROSITE" id="PS51371"/>
    </source>
</evidence>
<evidence type="ECO:0000313" key="13">
    <source>
        <dbReference type="Proteomes" id="UP000295518"/>
    </source>
</evidence>
<dbReference type="Pfam" id="PF01595">
    <property type="entry name" value="CNNM"/>
    <property type="match status" value="1"/>
</dbReference>
<feature type="transmembrane region" description="Helical" evidence="9">
    <location>
        <begin position="60"/>
        <end position="87"/>
    </location>
</feature>
<dbReference type="PANTHER" id="PTHR22777">
    <property type="entry name" value="HEMOLYSIN-RELATED"/>
    <property type="match status" value="1"/>
</dbReference>
<protein>
    <submittedName>
        <fullName evidence="12">CBS domain containing-hemolysin-like protein</fullName>
    </submittedName>
</protein>
<dbReference type="Proteomes" id="UP000295518">
    <property type="component" value="Unassembled WGS sequence"/>
</dbReference>
<dbReference type="AlphaFoldDB" id="A0A4R6IHT0"/>
<evidence type="ECO:0000256" key="7">
    <source>
        <dbReference type="PROSITE-ProRule" id="PRU00703"/>
    </source>
</evidence>
<dbReference type="SMART" id="SM00116">
    <property type="entry name" value="CBS"/>
    <property type="match status" value="2"/>
</dbReference>